<protein>
    <submittedName>
        <fullName evidence="5">Methyltransferase domain-containing protein</fullName>
    </submittedName>
</protein>
<evidence type="ECO:0000256" key="2">
    <source>
        <dbReference type="ARBA" id="ARBA00022679"/>
    </source>
</evidence>
<evidence type="ECO:0000256" key="3">
    <source>
        <dbReference type="ARBA" id="ARBA00022691"/>
    </source>
</evidence>
<keyword evidence="3" id="KW-0949">S-adenosyl-L-methionine</keyword>
<dbReference type="Proteomes" id="UP000824151">
    <property type="component" value="Unassembled WGS sequence"/>
</dbReference>
<dbReference type="GO" id="GO:0008168">
    <property type="term" value="F:methyltransferase activity"/>
    <property type="evidence" value="ECO:0007669"/>
    <property type="project" value="UniProtKB-KW"/>
</dbReference>
<dbReference type="CDD" id="cd02440">
    <property type="entry name" value="AdoMet_MTases"/>
    <property type="match status" value="1"/>
</dbReference>
<keyword evidence="1 5" id="KW-0489">Methyltransferase</keyword>
<dbReference type="PANTHER" id="PTHR43464">
    <property type="entry name" value="METHYLTRANSFERASE"/>
    <property type="match status" value="1"/>
</dbReference>
<comment type="caution">
    <text evidence="5">The sequence shown here is derived from an EMBL/GenBank/DDBJ whole genome shotgun (WGS) entry which is preliminary data.</text>
</comment>
<dbReference type="InterPro" id="IPR041698">
    <property type="entry name" value="Methyltransf_25"/>
</dbReference>
<evidence type="ECO:0000313" key="6">
    <source>
        <dbReference type="Proteomes" id="UP000824151"/>
    </source>
</evidence>
<reference evidence="5" key="2">
    <citation type="submission" date="2021-04" db="EMBL/GenBank/DDBJ databases">
        <authorList>
            <person name="Gilroy R."/>
        </authorList>
    </citation>
    <scope>NUCLEOTIDE SEQUENCE</scope>
    <source>
        <strain evidence="5">ChiHejej3B27-3195</strain>
    </source>
</reference>
<accession>A0A9D2A6R5</accession>
<dbReference type="GO" id="GO:0032259">
    <property type="term" value="P:methylation"/>
    <property type="evidence" value="ECO:0007669"/>
    <property type="project" value="UniProtKB-KW"/>
</dbReference>
<evidence type="ECO:0000313" key="5">
    <source>
        <dbReference type="EMBL" id="HIW99842.1"/>
    </source>
</evidence>
<reference evidence="5" key="1">
    <citation type="journal article" date="2021" name="PeerJ">
        <title>Extensive microbial diversity within the chicken gut microbiome revealed by metagenomics and culture.</title>
        <authorList>
            <person name="Gilroy R."/>
            <person name="Ravi A."/>
            <person name="Getino M."/>
            <person name="Pursley I."/>
            <person name="Horton D.L."/>
            <person name="Alikhan N.F."/>
            <person name="Baker D."/>
            <person name="Gharbi K."/>
            <person name="Hall N."/>
            <person name="Watson M."/>
            <person name="Adriaenssens E.M."/>
            <person name="Foster-Nyarko E."/>
            <person name="Jarju S."/>
            <person name="Secka A."/>
            <person name="Antonio M."/>
            <person name="Oren A."/>
            <person name="Chaudhuri R.R."/>
            <person name="La Ragione R."/>
            <person name="Hildebrand F."/>
            <person name="Pallen M.J."/>
        </authorList>
    </citation>
    <scope>NUCLEOTIDE SEQUENCE</scope>
    <source>
        <strain evidence="5">ChiHejej3B27-3195</strain>
    </source>
</reference>
<gene>
    <name evidence="5" type="ORF">H9871_06830</name>
</gene>
<dbReference type="SUPFAM" id="SSF53335">
    <property type="entry name" value="S-adenosyl-L-methionine-dependent methyltransferases"/>
    <property type="match status" value="1"/>
</dbReference>
<evidence type="ECO:0000256" key="1">
    <source>
        <dbReference type="ARBA" id="ARBA00022603"/>
    </source>
</evidence>
<organism evidence="5 6">
    <name type="scientific">Candidatus Nesterenkonia stercoripullorum</name>
    <dbReference type="NCBI Taxonomy" id="2838701"/>
    <lineage>
        <taxon>Bacteria</taxon>
        <taxon>Bacillati</taxon>
        <taxon>Actinomycetota</taxon>
        <taxon>Actinomycetes</taxon>
        <taxon>Micrococcales</taxon>
        <taxon>Micrococcaceae</taxon>
        <taxon>Nesterenkonia</taxon>
    </lineage>
</organism>
<dbReference type="Gene3D" id="3.40.50.150">
    <property type="entry name" value="Vaccinia Virus protein VP39"/>
    <property type="match status" value="1"/>
</dbReference>
<dbReference type="InterPro" id="IPR029063">
    <property type="entry name" value="SAM-dependent_MTases_sf"/>
</dbReference>
<evidence type="ECO:0000259" key="4">
    <source>
        <dbReference type="Pfam" id="PF13649"/>
    </source>
</evidence>
<feature type="domain" description="Methyltransferase" evidence="4">
    <location>
        <begin position="42"/>
        <end position="134"/>
    </location>
</feature>
<dbReference type="Pfam" id="PF13649">
    <property type="entry name" value="Methyltransf_25"/>
    <property type="match status" value="1"/>
</dbReference>
<dbReference type="PANTHER" id="PTHR43464:SF19">
    <property type="entry name" value="UBIQUINONE BIOSYNTHESIS O-METHYLTRANSFERASE, MITOCHONDRIAL"/>
    <property type="match status" value="1"/>
</dbReference>
<dbReference type="AlphaFoldDB" id="A0A9D2A6R5"/>
<keyword evidence="2" id="KW-0808">Transferase</keyword>
<sequence>MDQPATWTEDPDFVEVYDVENAGRWDHDFYLDLAEQLGARRVVDVGCGTGVLTVDLAARGVQVTGVDPAGAMLDVARARPAAESVTWVHGTAADLPAQTFDYAVMEGHVAQYFLHRCEWDDALTHTHRALVPGGYLAFESRNPLSLEWDDWTEENTRATQDHPGGGEFTSWIELVSVRDGEHDETLPGQAHPHAAGDLTPAETTHDDGPLITHRGHAILPDGRHTIAEETLRFRPLPVLWESLEAAGFEVVELWGDWDRSDWDPDSPEIILLARRAA</sequence>
<proteinExistence type="predicted"/>
<dbReference type="EMBL" id="DXGD01000253">
    <property type="protein sequence ID" value="HIW99842.1"/>
    <property type="molecule type" value="Genomic_DNA"/>
</dbReference>
<name>A0A9D2A6R5_9MICC</name>